<keyword evidence="1" id="KW-0472">Membrane</keyword>
<keyword evidence="1" id="KW-1133">Transmembrane helix</keyword>
<gene>
    <name evidence="3" type="ORF">IPO85_11575</name>
</gene>
<feature type="transmembrane region" description="Helical" evidence="1">
    <location>
        <begin position="12"/>
        <end position="33"/>
    </location>
</feature>
<dbReference type="Proteomes" id="UP000808349">
    <property type="component" value="Unassembled WGS sequence"/>
</dbReference>
<proteinExistence type="predicted"/>
<dbReference type="PANTHER" id="PTHR33371">
    <property type="entry name" value="INTERMEMBRANE PHOSPHOLIPID TRANSPORT SYSTEM BINDING PROTEIN MLAD-RELATED"/>
    <property type="match status" value="1"/>
</dbReference>
<evidence type="ECO:0000256" key="1">
    <source>
        <dbReference type="SAM" id="Phobius"/>
    </source>
</evidence>
<dbReference type="EMBL" id="JADKFW010000007">
    <property type="protein sequence ID" value="MBK9718130.1"/>
    <property type="molecule type" value="Genomic_DNA"/>
</dbReference>
<keyword evidence="1" id="KW-0812">Transmembrane</keyword>
<accession>A0A9D7SAI6</accession>
<evidence type="ECO:0000313" key="4">
    <source>
        <dbReference type="Proteomes" id="UP000808349"/>
    </source>
</evidence>
<feature type="domain" description="Mce/MlaD" evidence="2">
    <location>
        <begin position="41"/>
        <end position="114"/>
    </location>
</feature>
<sequence length="320" mass="35231">MDDLKNKHAILVGLFVIVGLSFLVVGILMVGNLHDTFKKKVKLVSLFEDVNGLQTGNNVWFSGVKVGTVSQLKFFDKSKVEVTIKIETNVMQYIHKDSKVKIGTDGLIGNKIIIIYGGSDYSNLVIAGDTLEVEKTFSSEDMINMLQENNKNLIAITTDFKAISHHLASGQGTISKLIYDEAIYSNLSNTTRILQNVSTKANLVAISLEKFTDGLNRHGTLGNKLANDTIVYGIIEHAAFKIKQMADTGSVLMSNLNRVSTNLKSPFGVIMNDEASGKQLKEILVNVNSGSKKLDEDLEAVQHNFLFRGFFKKKAKVEGK</sequence>
<organism evidence="3 4">
    <name type="scientific">Candidatus Defluviibacterium haderslevense</name>
    <dbReference type="NCBI Taxonomy" id="2981993"/>
    <lineage>
        <taxon>Bacteria</taxon>
        <taxon>Pseudomonadati</taxon>
        <taxon>Bacteroidota</taxon>
        <taxon>Saprospiria</taxon>
        <taxon>Saprospirales</taxon>
        <taxon>Saprospiraceae</taxon>
        <taxon>Candidatus Defluviibacterium</taxon>
    </lineage>
</organism>
<evidence type="ECO:0000313" key="3">
    <source>
        <dbReference type="EMBL" id="MBK9718130.1"/>
    </source>
</evidence>
<dbReference type="PANTHER" id="PTHR33371:SF4">
    <property type="entry name" value="INTERMEMBRANE PHOSPHOLIPID TRANSPORT SYSTEM BINDING PROTEIN MLAD"/>
    <property type="match status" value="1"/>
</dbReference>
<dbReference type="InterPro" id="IPR003399">
    <property type="entry name" value="Mce/MlaD"/>
</dbReference>
<dbReference type="InterPro" id="IPR052336">
    <property type="entry name" value="MlaD_Phospholipid_Transporter"/>
</dbReference>
<evidence type="ECO:0000259" key="2">
    <source>
        <dbReference type="Pfam" id="PF02470"/>
    </source>
</evidence>
<dbReference type="Pfam" id="PF02470">
    <property type="entry name" value="MlaD"/>
    <property type="match status" value="1"/>
</dbReference>
<reference evidence="3 4" key="1">
    <citation type="submission" date="2020-10" db="EMBL/GenBank/DDBJ databases">
        <title>Connecting structure to function with the recovery of over 1000 high-quality activated sludge metagenome-assembled genomes encoding full-length rRNA genes using long-read sequencing.</title>
        <authorList>
            <person name="Singleton C.M."/>
            <person name="Petriglieri F."/>
            <person name="Kristensen J.M."/>
            <person name="Kirkegaard R.H."/>
            <person name="Michaelsen T.Y."/>
            <person name="Andersen M.H."/>
            <person name="Karst S.M."/>
            <person name="Dueholm M.S."/>
            <person name="Nielsen P.H."/>
            <person name="Albertsen M."/>
        </authorList>
    </citation>
    <scope>NUCLEOTIDE SEQUENCE [LARGE SCALE GENOMIC DNA]</scope>
    <source>
        <strain evidence="3">Ribe_18-Q3-R11-54_BAT3C.373</strain>
    </source>
</reference>
<protein>
    <submittedName>
        <fullName evidence="3">MCE family protein</fullName>
    </submittedName>
</protein>
<comment type="caution">
    <text evidence="3">The sequence shown here is derived from an EMBL/GenBank/DDBJ whole genome shotgun (WGS) entry which is preliminary data.</text>
</comment>
<name>A0A9D7SAI6_9BACT</name>
<dbReference type="AlphaFoldDB" id="A0A9D7SAI6"/>